<name>A0A9N9MRV8_9CUCU</name>
<dbReference type="OrthoDB" id="6773297at2759"/>
<evidence type="ECO:0000256" key="1">
    <source>
        <dbReference type="SAM" id="MobiDB-lite"/>
    </source>
</evidence>
<feature type="compositionally biased region" description="Polar residues" evidence="1">
    <location>
        <begin position="26"/>
        <end position="39"/>
    </location>
</feature>
<reference evidence="2" key="1">
    <citation type="submission" date="2022-01" db="EMBL/GenBank/DDBJ databases">
        <authorList>
            <person name="King R."/>
        </authorList>
    </citation>
    <scope>NUCLEOTIDE SEQUENCE</scope>
</reference>
<gene>
    <name evidence="2" type="ORF">CEUTPL_LOCUS10724</name>
</gene>
<accession>A0A9N9MRV8</accession>
<evidence type="ECO:0008006" key="4">
    <source>
        <dbReference type="Google" id="ProtNLM"/>
    </source>
</evidence>
<feature type="region of interest" description="Disordered" evidence="1">
    <location>
        <begin position="21"/>
        <end position="82"/>
    </location>
</feature>
<dbReference type="EMBL" id="OU892282">
    <property type="protein sequence ID" value="CAG9770269.1"/>
    <property type="molecule type" value="Genomic_DNA"/>
</dbReference>
<protein>
    <recommendedName>
        <fullName evidence="4">Reverse transcriptase domain-containing protein</fullName>
    </recommendedName>
</protein>
<dbReference type="Proteomes" id="UP001152799">
    <property type="component" value="Chromosome 6"/>
</dbReference>
<keyword evidence="3" id="KW-1185">Reference proteome</keyword>
<evidence type="ECO:0000313" key="2">
    <source>
        <dbReference type="EMBL" id="CAG9770269.1"/>
    </source>
</evidence>
<sequence length="163" mass="18453">MKKFQENKTIYKNKDRNIISQALALTRNSKTPPSSATGRTSRDSAERTSTPQPALSSTPLDNTVSPHSVKEESSSDLRLKQQVTNEITGPGILLDEVEVAILSFKDEKAASPDEVQSRIIKLFEDFKKELTMIFNEIYNSGKLPKEWLRSEFIVLPKRVQKMQ</sequence>
<proteinExistence type="predicted"/>
<feature type="compositionally biased region" description="Basic and acidic residues" evidence="1">
    <location>
        <begin position="68"/>
        <end position="79"/>
    </location>
</feature>
<feature type="compositionally biased region" description="Polar residues" evidence="1">
    <location>
        <begin position="47"/>
        <end position="66"/>
    </location>
</feature>
<organism evidence="2 3">
    <name type="scientific">Ceutorhynchus assimilis</name>
    <name type="common">cabbage seed weevil</name>
    <dbReference type="NCBI Taxonomy" id="467358"/>
    <lineage>
        <taxon>Eukaryota</taxon>
        <taxon>Metazoa</taxon>
        <taxon>Ecdysozoa</taxon>
        <taxon>Arthropoda</taxon>
        <taxon>Hexapoda</taxon>
        <taxon>Insecta</taxon>
        <taxon>Pterygota</taxon>
        <taxon>Neoptera</taxon>
        <taxon>Endopterygota</taxon>
        <taxon>Coleoptera</taxon>
        <taxon>Polyphaga</taxon>
        <taxon>Cucujiformia</taxon>
        <taxon>Curculionidae</taxon>
        <taxon>Ceutorhynchinae</taxon>
        <taxon>Ceutorhynchus</taxon>
    </lineage>
</organism>
<dbReference type="AlphaFoldDB" id="A0A9N9MRV8"/>
<evidence type="ECO:0000313" key="3">
    <source>
        <dbReference type="Proteomes" id="UP001152799"/>
    </source>
</evidence>